<dbReference type="RefSeq" id="WP_188949773.1">
    <property type="nucleotide sequence ID" value="NZ_BMPH01000017.1"/>
</dbReference>
<dbReference type="PANTHER" id="PTHR31793">
    <property type="entry name" value="4-HYDROXYBENZOYL-COA THIOESTERASE FAMILY MEMBER"/>
    <property type="match status" value="1"/>
</dbReference>
<dbReference type="Gene3D" id="3.10.129.10">
    <property type="entry name" value="Hotdog Thioesterase"/>
    <property type="match status" value="1"/>
</dbReference>
<proteinExistence type="predicted"/>
<dbReference type="PANTHER" id="PTHR31793:SF24">
    <property type="entry name" value="LONG-CHAIN ACYL-COA THIOESTERASE FADM"/>
    <property type="match status" value="1"/>
</dbReference>
<organism evidence="2 3">
    <name type="scientific">Glutamicibacter protophormiae</name>
    <name type="common">Brevibacterium protophormiae</name>
    <dbReference type="NCBI Taxonomy" id="37930"/>
    <lineage>
        <taxon>Bacteria</taxon>
        <taxon>Bacillati</taxon>
        <taxon>Actinomycetota</taxon>
        <taxon>Actinomycetes</taxon>
        <taxon>Micrococcales</taxon>
        <taxon>Micrococcaceae</taxon>
        <taxon>Glutamicibacter</taxon>
    </lineage>
</organism>
<dbReference type="InterPro" id="IPR050563">
    <property type="entry name" value="4-hydroxybenzoyl-CoA_TE"/>
</dbReference>
<keyword evidence="3" id="KW-1185">Reference proteome</keyword>
<dbReference type="EMBL" id="JAGIOJ010000001">
    <property type="protein sequence ID" value="MBP2398099.1"/>
    <property type="molecule type" value="Genomic_DNA"/>
</dbReference>
<evidence type="ECO:0000259" key="1">
    <source>
        <dbReference type="Pfam" id="PF03061"/>
    </source>
</evidence>
<dbReference type="Proteomes" id="UP001195422">
    <property type="component" value="Unassembled WGS sequence"/>
</dbReference>
<dbReference type="CDD" id="cd00586">
    <property type="entry name" value="4HBT"/>
    <property type="match status" value="1"/>
</dbReference>
<dbReference type="EC" id="3.1.2.-" evidence="2"/>
<dbReference type="SUPFAM" id="SSF54637">
    <property type="entry name" value="Thioesterase/thiol ester dehydrase-isomerase"/>
    <property type="match status" value="1"/>
</dbReference>
<accession>A0ABS4XNN0</accession>
<keyword evidence="2" id="KW-0378">Hydrolase</keyword>
<dbReference type="InterPro" id="IPR006683">
    <property type="entry name" value="Thioestr_dom"/>
</dbReference>
<name>A0ABS4XNN0_GLUPR</name>
<dbReference type="InterPro" id="IPR029069">
    <property type="entry name" value="HotDog_dom_sf"/>
</dbReference>
<dbReference type="Pfam" id="PF03061">
    <property type="entry name" value="4HBT"/>
    <property type="match status" value="1"/>
</dbReference>
<protein>
    <submittedName>
        <fullName evidence="2">Acyl-CoA thioester hydrolase</fullName>
        <ecNumber evidence="2">3.1.2.-</ecNumber>
    </submittedName>
</protein>
<evidence type="ECO:0000313" key="2">
    <source>
        <dbReference type="EMBL" id="MBP2398099.1"/>
    </source>
</evidence>
<feature type="domain" description="Thioesterase" evidence="1">
    <location>
        <begin position="27"/>
        <end position="98"/>
    </location>
</feature>
<sequence length="145" mass="16347">MSRSENLPEGGEEVEIHLRWSDQDSLGHVNNARVVTLVEEARIRWSGRHGQSDLFPHGLVVASMNLDYLRPVYYTSSVMVRVGVQRIGTKSFVVRHIGSQDGTPVFDGSNVMVALAEDKLTPRALNENERSWLSERLFQTKEAAR</sequence>
<gene>
    <name evidence="2" type="ORF">JOF39_001180</name>
</gene>
<comment type="caution">
    <text evidence="2">The sequence shown here is derived from an EMBL/GenBank/DDBJ whole genome shotgun (WGS) entry which is preliminary data.</text>
</comment>
<dbReference type="GO" id="GO:0016787">
    <property type="term" value="F:hydrolase activity"/>
    <property type="evidence" value="ECO:0007669"/>
    <property type="project" value="UniProtKB-KW"/>
</dbReference>
<evidence type="ECO:0000313" key="3">
    <source>
        <dbReference type="Proteomes" id="UP001195422"/>
    </source>
</evidence>
<reference evidence="2 3" key="1">
    <citation type="submission" date="2021-03" db="EMBL/GenBank/DDBJ databases">
        <title>Sequencing the genomes of 1000 actinobacteria strains.</title>
        <authorList>
            <person name="Klenk H.-P."/>
        </authorList>
    </citation>
    <scope>NUCLEOTIDE SEQUENCE [LARGE SCALE GENOMIC DNA]</scope>
    <source>
        <strain evidence="2 3">DSM 20168</strain>
    </source>
</reference>